<evidence type="ECO:0000313" key="4">
    <source>
        <dbReference type="Proteomes" id="UP000092659"/>
    </source>
</evidence>
<evidence type="ECO:0000313" key="5">
    <source>
        <dbReference type="Proteomes" id="UP001519309"/>
    </source>
</evidence>
<keyword evidence="5" id="KW-1185">Reference proteome</keyword>
<reference evidence="3 5" key="2">
    <citation type="submission" date="2021-03" db="EMBL/GenBank/DDBJ databases">
        <title>Genomic Encyclopedia of Type Strains, Phase IV (KMG-IV): sequencing the most valuable type-strain genomes for metagenomic binning, comparative biology and taxonomic classification.</title>
        <authorList>
            <person name="Goeker M."/>
        </authorList>
    </citation>
    <scope>NUCLEOTIDE SEQUENCE [LARGE SCALE GENOMIC DNA]</scope>
    <source>
        <strain evidence="3 5">DSM 40499</strain>
    </source>
</reference>
<dbReference type="Proteomes" id="UP000092659">
    <property type="component" value="Chromosome"/>
</dbReference>
<evidence type="ECO:0000313" key="3">
    <source>
        <dbReference type="EMBL" id="MBP2049765.1"/>
    </source>
</evidence>
<dbReference type="KEGG" id="sgs:AVL59_19340"/>
<dbReference type="OrthoDB" id="3854249at2"/>
<organism evidence="2 4">
    <name type="scientific">Streptomyces griseochromogenes</name>
    <dbReference type="NCBI Taxonomy" id="68214"/>
    <lineage>
        <taxon>Bacteria</taxon>
        <taxon>Bacillati</taxon>
        <taxon>Actinomycetota</taxon>
        <taxon>Actinomycetes</taxon>
        <taxon>Kitasatosporales</taxon>
        <taxon>Streptomycetaceae</taxon>
        <taxon>Streptomyces</taxon>
    </lineage>
</organism>
<evidence type="ECO:0000313" key="2">
    <source>
        <dbReference type="EMBL" id="ANP51474.1"/>
    </source>
</evidence>
<dbReference type="RefSeq" id="WP_067305967.1">
    <property type="nucleotide sequence ID" value="NZ_CP016279.1"/>
</dbReference>
<accession>A0A1B1AY21</accession>
<dbReference type="Pfam" id="PF19938">
    <property type="entry name" value="DUF6400"/>
    <property type="match status" value="1"/>
</dbReference>
<proteinExistence type="predicted"/>
<sequence length="96" mass="10207">MSPHDPTLPGEPDETPASGGSVPVDFSFDLSSHEMLRRTHTLAALGPDWDPVAALRGEEEAYDLLYSGLSEEQQRVYEELVEAGVLPARGGGDAAA</sequence>
<dbReference type="InterPro" id="IPR045649">
    <property type="entry name" value="DUF6400"/>
</dbReference>
<dbReference type="Proteomes" id="UP001519309">
    <property type="component" value="Unassembled WGS sequence"/>
</dbReference>
<evidence type="ECO:0000256" key="1">
    <source>
        <dbReference type="SAM" id="MobiDB-lite"/>
    </source>
</evidence>
<name>A0A1B1AY21_9ACTN</name>
<feature type="region of interest" description="Disordered" evidence="1">
    <location>
        <begin position="1"/>
        <end position="25"/>
    </location>
</feature>
<dbReference type="AlphaFoldDB" id="A0A1B1AY21"/>
<gene>
    <name evidence="2" type="ORF">AVL59_19340</name>
    <name evidence="3" type="ORF">J2Z21_002701</name>
</gene>
<dbReference type="EMBL" id="JAGGLP010000005">
    <property type="protein sequence ID" value="MBP2049765.1"/>
    <property type="molecule type" value="Genomic_DNA"/>
</dbReference>
<protein>
    <submittedName>
        <fullName evidence="2">Uncharacterized protein</fullName>
    </submittedName>
</protein>
<reference evidence="2 4" key="1">
    <citation type="submission" date="2016-06" db="EMBL/GenBank/DDBJ databases">
        <title>Complete genome sequence of Streptomyces griseochromogenes ATCC 14511, the Blasticidin S producer.</title>
        <authorList>
            <person name="Wu L."/>
        </authorList>
    </citation>
    <scope>NUCLEOTIDE SEQUENCE [LARGE SCALE GENOMIC DNA]</scope>
    <source>
        <strain evidence="2 4">ATCC 14511</strain>
    </source>
</reference>
<dbReference type="EMBL" id="CP016279">
    <property type="protein sequence ID" value="ANP51474.1"/>
    <property type="molecule type" value="Genomic_DNA"/>
</dbReference>